<feature type="transmembrane region" description="Helical" evidence="1">
    <location>
        <begin position="292"/>
        <end position="312"/>
    </location>
</feature>
<organism evidence="2 3">
    <name type="scientific">Streptococcus ictaluri 707-05</name>
    <dbReference type="NCBI Taxonomy" id="764299"/>
    <lineage>
        <taxon>Bacteria</taxon>
        <taxon>Bacillati</taxon>
        <taxon>Bacillota</taxon>
        <taxon>Bacilli</taxon>
        <taxon>Lactobacillales</taxon>
        <taxon>Streptococcaceae</taxon>
        <taxon>Streptococcus</taxon>
    </lineage>
</organism>
<dbReference type="RefSeq" id="WP_008087718.1">
    <property type="nucleotide sequence ID" value="NZ_AEUX02000003.1"/>
</dbReference>
<keyword evidence="1" id="KW-0472">Membrane</keyword>
<dbReference type="InterPro" id="IPR018580">
    <property type="entry name" value="Uncharacterised_YfhO"/>
</dbReference>
<feature type="transmembrane region" description="Helical" evidence="1">
    <location>
        <begin position="407"/>
        <end position="427"/>
    </location>
</feature>
<reference evidence="2 3" key="1">
    <citation type="journal article" date="2014" name="Int. J. Syst. Evol. Microbiol.">
        <title>Phylogenomics and the dynamic genome evolution of the genus Streptococcus.</title>
        <authorList>
            <consortium name="The Broad Institute Genome Sequencing Platform"/>
            <person name="Richards V.P."/>
            <person name="Palmer S.R."/>
            <person name="Pavinski Bitar P.D."/>
            <person name="Qin X."/>
            <person name="Weinstock G.M."/>
            <person name="Highlander S.K."/>
            <person name="Town C.D."/>
            <person name="Burne R.A."/>
            <person name="Stanhope M.J."/>
        </authorList>
    </citation>
    <scope>NUCLEOTIDE SEQUENCE [LARGE SCALE GENOMIC DNA]</scope>
    <source>
        <strain evidence="2 3">707-05</strain>
    </source>
</reference>
<dbReference type="PANTHER" id="PTHR38454">
    <property type="entry name" value="INTEGRAL MEMBRANE PROTEIN-RELATED"/>
    <property type="match status" value="1"/>
</dbReference>
<feature type="transmembrane region" description="Helical" evidence="1">
    <location>
        <begin position="356"/>
        <end position="372"/>
    </location>
</feature>
<evidence type="ECO:0000313" key="3">
    <source>
        <dbReference type="Proteomes" id="UP000003330"/>
    </source>
</evidence>
<dbReference type="EMBL" id="AEUX02000003">
    <property type="protein sequence ID" value="EHI70528.1"/>
    <property type="molecule type" value="Genomic_DNA"/>
</dbReference>
<feature type="transmembrane region" description="Helical" evidence="1">
    <location>
        <begin position="158"/>
        <end position="177"/>
    </location>
</feature>
<dbReference type="PANTHER" id="PTHR38454:SF1">
    <property type="entry name" value="INTEGRAL MEMBRANE PROTEIN"/>
    <property type="match status" value="1"/>
</dbReference>
<dbReference type="Pfam" id="PF09586">
    <property type="entry name" value="YfhO"/>
    <property type="match status" value="1"/>
</dbReference>
<keyword evidence="1" id="KW-0812">Transmembrane</keyword>
<dbReference type="OrthoDB" id="9815466at2"/>
<feature type="transmembrane region" description="Helical" evidence="1">
    <location>
        <begin position="831"/>
        <end position="849"/>
    </location>
</feature>
<dbReference type="AlphaFoldDB" id="G5K0L4"/>
<feature type="transmembrane region" description="Helical" evidence="1">
    <location>
        <begin position="384"/>
        <end position="401"/>
    </location>
</feature>
<feature type="transmembrane region" description="Helical" evidence="1">
    <location>
        <begin position="132"/>
        <end position="151"/>
    </location>
</feature>
<feature type="transmembrane region" description="Helical" evidence="1">
    <location>
        <begin position="228"/>
        <end position="251"/>
    </location>
</feature>
<comment type="caution">
    <text evidence="2">The sequence shown here is derived from an EMBL/GenBank/DDBJ whole genome shotgun (WGS) entry which is preliminary data.</text>
</comment>
<protein>
    <submittedName>
        <fullName evidence="2">Bacterial membrane protein YfhO</fullName>
    </submittedName>
</protein>
<keyword evidence="3" id="KW-1185">Reference proteome</keyword>
<feature type="transmembrane region" description="Helical" evidence="1">
    <location>
        <begin position="9"/>
        <end position="32"/>
    </location>
</feature>
<feature type="transmembrane region" description="Helical" evidence="1">
    <location>
        <begin position="197"/>
        <end position="216"/>
    </location>
</feature>
<accession>G5K0L4</accession>
<feature type="transmembrane region" description="Helical" evidence="1">
    <location>
        <begin position="106"/>
        <end position="126"/>
    </location>
</feature>
<feature type="transmembrane region" description="Helical" evidence="1">
    <location>
        <begin position="66"/>
        <end position="86"/>
    </location>
</feature>
<dbReference type="STRING" id="764299.STRIC_0139"/>
<proteinExistence type="predicted"/>
<gene>
    <name evidence="2" type="ORF">STRIC_0139</name>
</gene>
<evidence type="ECO:0000256" key="1">
    <source>
        <dbReference type="SAM" id="Phobius"/>
    </source>
</evidence>
<keyword evidence="1" id="KW-1133">Transmembrane helix</keyword>
<name>G5K0L4_9STRE</name>
<feature type="transmembrane region" description="Helical" evidence="1">
    <location>
        <begin position="319"/>
        <end position="336"/>
    </location>
</feature>
<evidence type="ECO:0000313" key="2">
    <source>
        <dbReference type="EMBL" id="EHI70528.1"/>
    </source>
</evidence>
<feature type="transmembrane region" description="Helical" evidence="1">
    <location>
        <begin position="439"/>
        <end position="457"/>
    </location>
</feature>
<dbReference type="Proteomes" id="UP000003330">
    <property type="component" value="Unassembled WGS sequence"/>
</dbReference>
<dbReference type="eggNOG" id="COG4485">
    <property type="taxonomic scope" value="Bacteria"/>
</dbReference>
<sequence>MKRRKTKSLCYYLASFFLPILILWLCLLPFGISYQGSNTILASDGFHQYVIFAQTLRNILHGTDSLFYTFTSGLGLNFWALISYYLGSPLSPLVYFFDLQSMPDAIYLLTLLKFGLMGLSSYFSFGRIYPKIKAYLTLSLSISYSLMSFVTSQLELNSWLDVFIILPLILLGIHLLLKEGKTALYYFSLSSLFILNYYFGYMVAIFLLLYCLINLLEIKSWKKRLVPFFMFVIISLLSALTSSFMLIPTYLDLSSYGESFTHFDQILTDKSWYFDLLAKLSVGAYDTTKFDAIPMIYTGILPLYLSCLFFTLKSVSWQIKLAYGLLLSFIISSFYLQPLDLLWQGMHAPNMFLHRYSWTFSIIILTLAAKVLNQEKYFKKKQLLLSFTLLCLLLSLPYLFIQKYQFLQIGLFFLSLLFLTVYTLLFLLNQEKQSFTKMLKMFTLLFTCLELGINSSYQLSGINKEWVFPSREGYARHLKEIDSLVKGVSKKDKPFFRMERQIPQTGNDSMKFNYRGVSQFSSVRNRKSSSLLNRLGYRSDGTNLNLRYQNNTLLMDSLLSVKYNLSQQKLNKFGFHQIKKNKQTYLYQNTYDLPLGILTNTIYKDVNLSVNTLDNQTRFLNQLSGQEYTYFKLEPSRLTSNAQLFNQQVSSKAIHSNVPTIISYQVVVPNNKQLYVSLPNIQFTNPNSKNITIRVNNHAYHYTTDNAFSFFDLGYFQKQSTVSVDFIFPNNKQITVNQPHFYSLDINSLTTAIHDIKAKKVETVVQKNKIISHYHSKTKASLLFTIPYDKGWKAKLGKKSVPIQRAQDGFIKVAVPKGEGVLTLTFIPQGFILGISISFLSLLIYLLLVKRYCEVLSIKNVVRELI</sequence>